<evidence type="ECO:0000256" key="1">
    <source>
        <dbReference type="ARBA" id="ARBA00004141"/>
    </source>
</evidence>
<keyword evidence="4" id="KW-0309">Germination</keyword>
<keyword evidence="10" id="KW-1185">Reference proteome</keyword>
<dbReference type="InterPro" id="IPR004761">
    <property type="entry name" value="Spore_GerAB"/>
</dbReference>
<comment type="caution">
    <text evidence="9">The sequence shown here is derived from an EMBL/GenBank/DDBJ whole genome shotgun (WGS) entry which is preliminary data.</text>
</comment>
<keyword evidence="5 8" id="KW-0812">Transmembrane</keyword>
<proteinExistence type="inferred from homology"/>
<evidence type="ECO:0000313" key="10">
    <source>
        <dbReference type="Proteomes" id="UP000665561"/>
    </source>
</evidence>
<dbReference type="PANTHER" id="PTHR34975">
    <property type="entry name" value="SPORE GERMINATION PROTEIN A2"/>
    <property type="match status" value="1"/>
</dbReference>
<keyword evidence="3" id="KW-0813">Transport</keyword>
<evidence type="ECO:0000256" key="5">
    <source>
        <dbReference type="ARBA" id="ARBA00022692"/>
    </source>
</evidence>
<evidence type="ECO:0000256" key="8">
    <source>
        <dbReference type="SAM" id="Phobius"/>
    </source>
</evidence>
<evidence type="ECO:0000256" key="7">
    <source>
        <dbReference type="ARBA" id="ARBA00023136"/>
    </source>
</evidence>
<evidence type="ECO:0000256" key="6">
    <source>
        <dbReference type="ARBA" id="ARBA00022989"/>
    </source>
</evidence>
<feature type="transmembrane region" description="Helical" evidence="8">
    <location>
        <begin position="12"/>
        <end position="30"/>
    </location>
</feature>
<dbReference type="PANTHER" id="PTHR34975:SF2">
    <property type="entry name" value="SPORE GERMINATION PROTEIN A2"/>
    <property type="match status" value="1"/>
</dbReference>
<feature type="transmembrane region" description="Helical" evidence="8">
    <location>
        <begin position="222"/>
        <end position="246"/>
    </location>
</feature>
<dbReference type="Pfam" id="PF03845">
    <property type="entry name" value="Spore_permease"/>
    <property type="match status" value="1"/>
</dbReference>
<evidence type="ECO:0000256" key="4">
    <source>
        <dbReference type="ARBA" id="ARBA00022544"/>
    </source>
</evidence>
<dbReference type="EMBL" id="JAAAMV010000002">
    <property type="protein sequence ID" value="NBD23221.1"/>
    <property type="molecule type" value="Genomic_DNA"/>
</dbReference>
<keyword evidence="7 8" id="KW-0472">Membrane</keyword>
<sequence>MRIKGLMKITGSQFIWTLLIIDGCNFIPFIKTAIVEAKQDAWISILIAGLSAIVLTLLLVRLSLMHPGKTLFGFSRAVLGPWFGRIVVLPYFAAWISISVMILRYSGDFIQSVLLDKAPVWVVMLILSMLMVYSAHGGIGGIGRYNEVVGPVFFITTVVSFSLNGRNLRWERILPVYYDNGWLQIAKGAVPLTTLLGGESLLLLVLIAFMANPRKAPLLSSIALGGTTLTFVALTVLSLSVFGPALAVRLQDPFFSFMRTVDIMEFIQQIDIFMFSLWIFGITTILSAHLFVVSYELSQWLKLNDWYALIWIIAPVIFVAAQLSPGATMYGPFFNWWSYYAFPVCGIGIPLLLWIATLVDGRRRRAG</sequence>
<feature type="transmembrane region" description="Helical" evidence="8">
    <location>
        <begin position="336"/>
        <end position="359"/>
    </location>
</feature>
<evidence type="ECO:0000313" key="9">
    <source>
        <dbReference type="EMBL" id="NBD23221.1"/>
    </source>
</evidence>
<dbReference type="Proteomes" id="UP000665561">
    <property type="component" value="Unassembled WGS sequence"/>
</dbReference>
<dbReference type="RefSeq" id="WP_161741650.1">
    <property type="nucleotide sequence ID" value="NZ_JAAAMV010000002.1"/>
</dbReference>
<feature type="transmembrane region" description="Helical" evidence="8">
    <location>
        <begin position="42"/>
        <end position="62"/>
    </location>
</feature>
<feature type="transmembrane region" description="Helical" evidence="8">
    <location>
        <begin position="185"/>
        <end position="210"/>
    </location>
</feature>
<dbReference type="NCBIfam" id="TIGR00912">
    <property type="entry name" value="2A0309"/>
    <property type="match status" value="1"/>
</dbReference>
<feature type="transmembrane region" description="Helical" evidence="8">
    <location>
        <begin position="118"/>
        <end position="136"/>
    </location>
</feature>
<gene>
    <name evidence="9" type="ORF">GT019_05005</name>
</gene>
<protein>
    <submittedName>
        <fullName evidence="9">Endospore germination permease</fullName>
    </submittedName>
</protein>
<evidence type="ECO:0000256" key="3">
    <source>
        <dbReference type="ARBA" id="ARBA00022448"/>
    </source>
</evidence>
<organism evidence="9 10">
    <name type="scientific">Paenibacillus glycinis</name>
    <dbReference type="NCBI Taxonomy" id="2697035"/>
    <lineage>
        <taxon>Bacteria</taxon>
        <taxon>Bacillati</taxon>
        <taxon>Bacillota</taxon>
        <taxon>Bacilli</taxon>
        <taxon>Bacillales</taxon>
        <taxon>Paenibacillaceae</taxon>
        <taxon>Paenibacillus</taxon>
    </lineage>
</organism>
<feature type="transmembrane region" description="Helical" evidence="8">
    <location>
        <begin position="148"/>
        <end position="165"/>
    </location>
</feature>
<reference evidence="9 10" key="1">
    <citation type="submission" date="2020-01" db="EMBL/GenBank/DDBJ databases">
        <title>Paenibacillus soybeanensis sp. nov. isolated from the nodules of soybean (Glycine max(L.) Merr).</title>
        <authorList>
            <person name="Wang H."/>
        </authorList>
    </citation>
    <scope>NUCLEOTIDE SEQUENCE [LARGE SCALE GENOMIC DNA]</scope>
    <source>
        <strain evidence="9 10">T1</strain>
    </source>
</reference>
<comment type="subcellular location">
    <subcellularLocation>
        <location evidence="1">Membrane</location>
        <topology evidence="1">Multi-pass membrane protein</topology>
    </subcellularLocation>
</comment>
<feature type="transmembrane region" description="Helical" evidence="8">
    <location>
        <begin position="82"/>
        <end position="106"/>
    </location>
</feature>
<keyword evidence="6 8" id="KW-1133">Transmembrane helix</keyword>
<accession>A0ABW9XKU1</accession>
<evidence type="ECO:0000256" key="2">
    <source>
        <dbReference type="ARBA" id="ARBA00007998"/>
    </source>
</evidence>
<feature type="transmembrane region" description="Helical" evidence="8">
    <location>
        <begin position="306"/>
        <end position="324"/>
    </location>
</feature>
<name>A0ABW9XKU1_9BACL</name>
<feature type="transmembrane region" description="Helical" evidence="8">
    <location>
        <begin position="266"/>
        <end position="294"/>
    </location>
</feature>
<comment type="similarity">
    <text evidence="2">Belongs to the amino acid-polyamine-organocation (APC) superfamily. Spore germination protein (SGP) (TC 2.A.3.9) family.</text>
</comment>